<evidence type="ECO:0000313" key="2">
    <source>
        <dbReference type="EMBL" id="GEJ57536.1"/>
    </source>
</evidence>
<proteinExistence type="predicted"/>
<dbReference type="RefSeq" id="WP_176065200.1">
    <property type="nucleotide sequence ID" value="NZ_BJTG01000005.1"/>
</dbReference>
<dbReference type="Pfam" id="PF10041">
    <property type="entry name" value="DUF2277"/>
    <property type="match status" value="1"/>
</dbReference>
<evidence type="ECO:0000313" key="3">
    <source>
        <dbReference type="Proteomes" id="UP000503640"/>
    </source>
</evidence>
<keyword evidence="3" id="KW-1185">Reference proteome</keyword>
<evidence type="ECO:0000256" key="1">
    <source>
        <dbReference type="SAM" id="MobiDB-lite"/>
    </source>
</evidence>
<dbReference type="InterPro" id="IPR018735">
    <property type="entry name" value="DUF2277"/>
</dbReference>
<feature type="region of interest" description="Disordered" evidence="1">
    <location>
        <begin position="70"/>
        <end position="95"/>
    </location>
</feature>
<evidence type="ECO:0008006" key="4">
    <source>
        <dbReference type="Google" id="ProtNLM"/>
    </source>
</evidence>
<protein>
    <recommendedName>
        <fullName evidence="4">DUF2277 domain-containing protein</fullName>
    </recommendedName>
</protein>
<dbReference type="EMBL" id="BJTG01000005">
    <property type="protein sequence ID" value="GEJ57536.1"/>
    <property type="molecule type" value="Genomic_DNA"/>
</dbReference>
<dbReference type="Proteomes" id="UP000503640">
    <property type="component" value="Unassembled WGS sequence"/>
</dbReference>
<sequence>MCRNIRVLYHFEPPTSQDEIRAAALQYVRKVSGLREPSAADVEAFGRAVDEVAGATARLLRSLRARTAVRTREGERAKARARGERRAARAPQPPG</sequence>
<comment type="caution">
    <text evidence="2">The sequence shown here is derived from an EMBL/GenBank/DDBJ whole genome shotgun (WGS) entry which is preliminary data.</text>
</comment>
<name>A0A7I9VMA6_9BACT</name>
<feature type="compositionally biased region" description="Basic and acidic residues" evidence="1">
    <location>
        <begin position="70"/>
        <end position="87"/>
    </location>
</feature>
<accession>A0A7I9VMA6</accession>
<organism evidence="2 3">
    <name type="scientific">Anaeromyxobacter diazotrophicus</name>
    <dbReference type="NCBI Taxonomy" id="2590199"/>
    <lineage>
        <taxon>Bacteria</taxon>
        <taxon>Pseudomonadati</taxon>
        <taxon>Myxococcota</taxon>
        <taxon>Myxococcia</taxon>
        <taxon>Myxococcales</taxon>
        <taxon>Cystobacterineae</taxon>
        <taxon>Anaeromyxobacteraceae</taxon>
        <taxon>Anaeromyxobacter</taxon>
    </lineage>
</organism>
<gene>
    <name evidence="2" type="ORF">AMYX_22770</name>
</gene>
<reference evidence="3" key="1">
    <citation type="journal article" date="2020" name="Appl. Environ. Microbiol.">
        <title>Diazotrophic Anaeromyxobacter Isolates from Soils.</title>
        <authorList>
            <person name="Masuda Y."/>
            <person name="Yamanaka H."/>
            <person name="Xu Z.X."/>
            <person name="Shiratori Y."/>
            <person name="Aono T."/>
            <person name="Amachi S."/>
            <person name="Senoo K."/>
            <person name="Itoh H."/>
        </authorList>
    </citation>
    <scope>NUCLEOTIDE SEQUENCE [LARGE SCALE GENOMIC DNA]</scope>
    <source>
        <strain evidence="3">R267</strain>
    </source>
</reference>
<dbReference type="AlphaFoldDB" id="A0A7I9VMA6"/>